<dbReference type="PROSITE" id="PS51421">
    <property type="entry name" value="RAS"/>
    <property type="match status" value="1"/>
</dbReference>
<dbReference type="Proteomes" id="UP001152795">
    <property type="component" value="Unassembled WGS sequence"/>
</dbReference>
<evidence type="ECO:0000256" key="4">
    <source>
        <dbReference type="ARBA" id="ARBA00023288"/>
    </source>
</evidence>
<dbReference type="GO" id="GO:0005764">
    <property type="term" value="C:lysosome"/>
    <property type="evidence" value="ECO:0007669"/>
    <property type="project" value="TreeGrafter"/>
</dbReference>
<dbReference type="GO" id="GO:0005770">
    <property type="term" value="C:late endosome"/>
    <property type="evidence" value="ECO:0007669"/>
    <property type="project" value="TreeGrafter"/>
</dbReference>
<dbReference type="Gene3D" id="3.40.50.300">
    <property type="entry name" value="P-loop containing nucleotide triphosphate hydrolases"/>
    <property type="match status" value="1"/>
</dbReference>
<name>A0A7D9I444_PARCT</name>
<dbReference type="EMBL" id="CACRXK020003242">
    <property type="protein sequence ID" value="CAB3997989.1"/>
    <property type="molecule type" value="Genomic_DNA"/>
</dbReference>
<comment type="caution">
    <text evidence="7">The sequence shown here is derived from an EMBL/GenBank/DDBJ whole genome shotgun (WGS) entry which is preliminary data.</text>
</comment>
<evidence type="ECO:0000256" key="3">
    <source>
        <dbReference type="ARBA" id="ARBA00023134"/>
    </source>
</evidence>
<dbReference type="GO" id="GO:0016020">
    <property type="term" value="C:membrane"/>
    <property type="evidence" value="ECO:0007669"/>
    <property type="project" value="UniProtKB-SubCell"/>
</dbReference>
<dbReference type="PANTHER" id="PTHR47981">
    <property type="entry name" value="RAB FAMILY"/>
    <property type="match status" value="1"/>
</dbReference>
<dbReference type="FunFam" id="3.40.50.300:FF:000222">
    <property type="entry name" value="RAB32, member RAS oncogene family"/>
    <property type="match status" value="1"/>
</dbReference>
<reference evidence="7" key="1">
    <citation type="submission" date="2020-04" db="EMBL/GenBank/DDBJ databases">
        <authorList>
            <person name="Alioto T."/>
            <person name="Alioto T."/>
            <person name="Gomez Garrido J."/>
        </authorList>
    </citation>
    <scope>NUCLEOTIDE SEQUENCE</scope>
    <source>
        <strain evidence="7">A484AB</strain>
    </source>
</reference>
<comment type="subcellular location">
    <subcellularLocation>
        <location evidence="6">Membrane</location>
        <topology evidence="6">Lipid-anchor</topology>
    </subcellularLocation>
</comment>
<comment type="function">
    <text evidence="6">The small GTPases Rab are key regulators in vesicle trafficking.</text>
</comment>
<dbReference type="InterPro" id="IPR030697">
    <property type="entry name" value="Rab29/Rab38/Rab32"/>
</dbReference>
<dbReference type="InterPro" id="IPR027417">
    <property type="entry name" value="P-loop_NTPase"/>
</dbReference>
<dbReference type="PANTHER" id="PTHR47981:SF39">
    <property type="entry name" value="RAS-RELATED PROTEIN RAB"/>
    <property type="match status" value="1"/>
</dbReference>
<dbReference type="Pfam" id="PF00071">
    <property type="entry name" value="Ras"/>
    <property type="match status" value="1"/>
</dbReference>
<evidence type="ECO:0000313" key="8">
    <source>
        <dbReference type="Proteomes" id="UP001152795"/>
    </source>
</evidence>
<keyword evidence="5 6" id="KW-0636">Prenylation</keyword>
<dbReference type="GO" id="GO:0005802">
    <property type="term" value="C:trans-Golgi network"/>
    <property type="evidence" value="ECO:0007669"/>
    <property type="project" value="UniProtKB-UniRule"/>
</dbReference>
<dbReference type="AlphaFoldDB" id="A0A7D9I444"/>
<dbReference type="GO" id="GO:0005525">
    <property type="term" value="F:GTP binding"/>
    <property type="evidence" value="ECO:0007669"/>
    <property type="project" value="UniProtKB-UniRule"/>
</dbReference>
<dbReference type="PROSITE" id="PS51419">
    <property type="entry name" value="RAB"/>
    <property type="match status" value="1"/>
</dbReference>
<protein>
    <recommendedName>
        <fullName evidence="6">Ras-related protein Rab</fullName>
    </recommendedName>
</protein>
<dbReference type="OrthoDB" id="245989at2759"/>
<keyword evidence="8" id="KW-1185">Reference proteome</keyword>
<dbReference type="SUPFAM" id="SSF52540">
    <property type="entry name" value="P-loop containing nucleoside triphosphate hydrolases"/>
    <property type="match status" value="1"/>
</dbReference>
<gene>
    <name evidence="7" type="ORF">PACLA_8A023182</name>
</gene>
<evidence type="ECO:0000313" key="7">
    <source>
        <dbReference type="EMBL" id="CAB3997989.1"/>
    </source>
</evidence>
<evidence type="ECO:0000256" key="5">
    <source>
        <dbReference type="ARBA" id="ARBA00023289"/>
    </source>
</evidence>
<dbReference type="SMART" id="SM00175">
    <property type="entry name" value="RAB"/>
    <property type="match status" value="1"/>
</dbReference>
<keyword evidence="6" id="KW-0472">Membrane</keyword>
<dbReference type="PRINTS" id="PR00449">
    <property type="entry name" value="RASTRNSFRMNG"/>
</dbReference>
<dbReference type="GO" id="GO:0045335">
    <property type="term" value="C:phagocytic vesicle"/>
    <property type="evidence" value="ECO:0007669"/>
    <property type="project" value="TreeGrafter"/>
</dbReference>
<organism evidence="7 8">
    <name type="scientific">Paramuricea clavata</name>
    <name type="common">Red gorgonian</name>
    <name type="synonym">Violescent sea-whip</name>
    <dbReference type="NCBI Taxonomy" id="317549"/>
    <lineage>
        <taxon>Eukaryota</taxon>
        <taxon>Metazoa</taxon>
        <taxon>Cnidaria</taxon>
        <taxon>Anthozoa</taxon>
        <taxon>Octocorallia</taxon>
        <taxon>Malacalcyonacea</taxon>
        <taxon>Plexauridae</taxon>
        <taxon>Paramuricea</taxon>
    </lineage>
</organism>
<dbReference type="SMART" id="SM00174">
    <property type="entry name" value="RHO"/>
    <property type="match status" value="1"/>
</dbReference>
<dbReference type="GO" id="GO:0090385">
    <property type="term" value="P:phagosome-lysosome fusion"/>
    <property type="evidence" value="ECO:0007669"/>
    <property type="project" value="TreeGrafter"/>
</dbReference>
<dbReference type="CDD" id="cd04107">
    <property type="entry name" value="Rab32_Rab38"/>
    <property type="match status" value="1"/>
</dbReference>
<evidence type="ECO:0000256" key="6">
    <source>
        <dbReference type="RuleBase" id="RU367128"/>
    </source>
</evidence>
<comment type="similarity">
    <text evidence="1 6">Belongs to the small GTPase superfamily. Rab family.</text>
</comment>
<dbReference type="InterPro" id="IPR005225">
    <property type="entry name" value="Small_GTP-bd"/>
</dbReference>
<evidence type="ECO:0000256" key="1">
    <source>
        <dbReference type="ARBA" id="ARBA00006270"/>
    </source>
</evidence>
<keyword evidence="2 6" id="KW-0547">Nucleotide-binding</keyword>
<accession>A0A7D9I444</accession>
<dbReference type="SMART" id="SM00176">
    <property type="entry name" value="RAN"/>
    <property type="match status" value="1"/>
</dbReference>
<dbReference type="GO" id="GO:0003924">
    <property type="term" value="F:GTPase activity"/>
    <property type="evidence" value="ECO:0007669"/>
    <property type="project" value="UniProtKB-UniRule"/>
</dbReference>
<proteinExistence type="inferred from homology"/>
<dbReference type="PROSITE" id="PS51420">
    <property type="entry name" value="RHO"/>
    <property type="match status" value="1"/>
</dbReference>
<sequence>MQFILKILYINMNTANYKNKEKTFKVLVLGDVGTGKTSFIRRYVSQKFFINYKATIGSDFALKVIDWDENCQIKLQLWDIAGQERFSSMTRVYYRDAVGAFVAFDVTRAATFDAVAKWKQDVDTKLILPTGLPIPAVLLANKCDQESIVRKDKVNKLCEDLGFLCSFETSAKENIGIDESIKFLLTKILETEQSVSSNAGVGLPEKEPPARNCCACHYPKTKSLMNDVDG</sequence>
<dbReference type="GO" id="GO:0008333">
    <property type="term" value="P:endosome to lysosome transport"/>
    <property type="evidence" value="ECO:0007669"/>
    <property type="project" value="TreeGrafter"/>
</dbReference>
<keyword evidence="4 6" id="KW-0449">Lipoprotein</keyword>
<evidence type="ECO:0000256" key="2">
    <source>
        <dbReference type="ARBA" id="ARBA00022741"/>
    </source>
</evidence>
<dbReference type="SMART" id="SM00173">
    <property type="entry name" value="RAS"/>
    <property type="match status" value="1"/>
</dbReference>
<keyword evidence="3 6" id="KW-0342">GTP-binding</keyword>
<dbReference type="InterPro" id="IPR001806">
    <property type="entry name" value="Small_GTPase"/>
</dbReference>
<dbReference type="NCBIfam" id="TIGR00231">
    <property type="entry name" value="small_GTP"/>
    <property type="match status" value="1"/>
</dbReference>